<dbReference type="RefSeq" id="WP_093692163.1">
    <property type="nucleotide sequence ID" value="NZ_FNBU01000038.1"/>
</dbReference>
<evidence type="ECO:0000256" key="4">
    <source>
        <dbReference type="ARBA" id="ARBA00022490"/>
    </source>
</evidence>
<reference evidence="16" key="1">
    <citation type="submission" date="2016-10" db="EMBL/GenBank/DDBJ databases">
        <authorList>
            <person name="Varghese N."/>
            <person name="Submissions S."/>
        </authorList>
    </citation>
    <scope>NUCLEOTIDE SEQUENCE [LARGE SCALE GENOMIC DNA]</scope>
    <source>
        <strain evidence="16">DSM 23256</strain>
    </source>
</reference>
<evidence type="ECO:0000256" key="1">
    <source>
        <dbReference type="ARBA" id="ARBA00004496"/>
    </source>
</evidence>
<dbReference type="SUPFAM" id="SSF47323">
    <property type="entry name" value="Anticodon-binding domain of a subclass of class I aminoacyl-tRNA synthetases"/>
    <property type="match status" value="1"/>
</dbReference>
<sequence>MALRVYNTLTKQKEEFVPREPGKVKMYVCGVTPYNHPHIGNARPFITWDVIRRYLEHRGFAVFHVQNFTDIDDKIINTANQEGVTWDTVANRYIAAYFEVMDKLNVRRAHVYPRVSDHIGEIIAIVRRLIDKGYAYTIDGDVYYSVEKFAPYGQLSGRSLEDMKAGARIDVDERKRHPMDFALWKSAKPGEPAWDSPWGPGRPGWHIECSAMALKYLGNGFDFHGGGSDLIFPHHENEIAQSEAYTGETPFVRYWLHNGFITVNEEKMSKSLGNFFLVKDILAHYPPEVLRFFILSTHYRSPLDFSDERLAEAGRSLERLRTAVENIRQLEKLPGGAGGEQADVVRRAAAQAKAEFYAAMDDDFNTALAISVMFSLAKEINIYYSQVAAGKVVLDAQALAEVRDAYFMMADILGILVKERAGQTEVDGELVAGLMDIIIAVRQEARQRKDWATADGIRSRLAELGIILEDSPQGVRWKRR</sequence>
<dbReference type="Gene3D" id="3.40.50.620">
    <property type="entry name" value="HUPs"/>
    <property type="match status" value="1"/>
</dbReference>
<dbReference type="EMBL" id="FNBU01000038">
    <property type="protein sequence ID" value="SDF85705.1"/>
    <property type="molecule type" value="Genomic_DNA"/>
</dbReference>
<feature type="binding site" evidence="13">
    <location>
        <position position="270"/>
    </location>
    <ligand>
        <name>ATP</name>
        <dbReference type="ChEBI" id="CHEBI:30616"/>
    </ligand>
</feature>
<feature type="binding site" evidence="13">
    <location>
        <position position="234"/>
    </location>
    <ligand>
        <name>Zn(2+)</name>
        <dbReference type="ChEBI" id="CHEBI:29105"/>
    </ligand>
</feature>
<dbReference type="SUPFAM" id="SSF52374">
    <property type="entry name" value="Nucleotidylyl transferase"/>
    <property type="match status" value="1"/>
</dbReference>
<dbReference type="GO" id="GO:0005524">
    <property type="term" value="F:ATP binding"/>
    <property type="evidence" value="ECO:0007669"/>
    <property type="project" value="UniProtKB-UniRule"/>
</dbReference>
<keyword evidence="7 13" id="KW-0547">Nucleotide-binding</keyword>
<keyword evidence="4 13" id="KW-0963">Cytoplasm</keyword>
<keyword evidence="9 13" id="KW-0067">ATP-binding</keyword>
<keyword evidence="10 13" id="KW-0648">Protein biosynthesis</keyword>
<keyword evidence="11 13" id="KW-0030">Aminoacyl-tRNA synthetase</keyword>
<protein>
    <recommendedName>
        <fullName evidence="13">Cysteine--tRNA ligase</fullName>
        <ecNumber evidence="13">6.1.1.16</ecNumber>
    </recommendedName>
    <alternativeName>
        <fullName evidence="13">Cysteinyl-tRNA synthetase</fullName>
        <shortName evidence="13">CysRS</shortName>
    </alternativeName>
</protein>
<feature type="domain" description="Cysteinyl-tRNA synthetase class Ia DALR" evidence="14">
    <location>
        <begin position="355"/>
        <end position="424"/>
    </location>
</feature>
<dbReference type="CDD" id="cd00672">
    <property type="entry name" value="CysRS_core"/>
    <property type="match status" value="1"/>
</dbReference>
<dbReference type="GO" id="GO:0005829">
    <property type="term" value="C:cytosol"/>
    <property type="evidence" value="ECO:0007669"/>
    <property type="project" value="TreeGrafter"/>
</dbReference>
<feature type="binding site" evidence="13">
    <location>
        <position position="209"/>
    </location>
    <ligand>
        <name>Zn(2+)</name>
        <dbReference type="ChEBI" id="CHEBI:29105"/>
    </ligand>
</feature>
<evidence type="ECO:0000256" key="12">
    <source>
        <dbReference type="ARBA" id="ARBA00047398"/>
    </source>
</evidence>
<dbReference type="GO" id="GO:0006423">
    <property type="term" value="P:cysteinyl-tRNA aminoacylation"/>
    <property type="evidence" value="ECO:0007669"/>
    <property type="project" value="UniProtKB-UniRule"/>
</dbReference>
<evidence type="ECO:0000256" key="5">
    <source>
        <dbReference type="ARBA" id="ARBA00022598"/>
    </source>
</evidence>
<dbReference type="InterPro" id="IPR024909">
    <property type="entry name" value="Cys-tRNA/MSH_ligase"/>
</dbReference>
<evidence type="ECO:0000313" key="15">
    <source>
        <dbReference type="EMBL" id="SDF85705.1"/>
    </source>
</evidence>
<comment type="cofactor">
    <cofactor evidence="13">
        <name>Zn(2+)</name>
        <dbReference type="ChEBI" id="CHEBI:29105"/>
    </cofactor>
    <text evidence="13">Binds 1 zinc ion per subunit.</text>
</comment>
<accession>A0A1G7PHE1</accession>
<dbReference type="Proteomes" id="UP000243333">
    <property type="component" value="Unassembled WGS sequence"/>
</dbReference>
<evidence type="ECO:0000256" key="13">
    <source>
        <dbReference type="HAMAP-Rule" id="MF_00041"/>
    </source>
</evidence>
<dbReference type="Gene3D" id="1.20.120.1910">
    <property type="entry name" value="Cysteine-tRNA ligase, C-terminal anti-codon recognition domain"/>
    <property type="match status" value="1"/>
</dbReference>
<dbReference type="NCBIfam" id="TIGR00435">
    <property type="entry name" value="cysS"/>
    <property type="match status" value="1"/>
</dbReference>
<dbReference type="Pfam" id="PF23493">
    <property type="entry name" value="CysS_C"/>
    <property type="match status" value="1"/>
</dbReference>
<dbReference type="PANTHER" id="PTHR10890">
    <property type="entry name" value="CYSTEINYL-TRNA SYNTHETASE"/>
    <property type="match status" value="1"/>
</dbReference>
<comment type="similarity">
    <text evidence="2 13">Belongs to the class-I aminoacyl-tRNA synthetase family.</text>
</comment>
<dbReference type="STRING" id="1123285.SAMN05660235_02959"/>
<evidence type="ECO:0000256" key="2">
    <source>
        <dbReference type="ARBA" id="ARBA00005594"/>
    </source>
</evidence>
<dbReference type="InterPro" id="IPR032678">
    <property type="entry name" value="tRNA-synt_1_cat_dom"/>
</dbReference>
<gene>
    <name evidence="13" type="primary">cysS</name>
    <name evidence="15" type="ORF">SAMN05660235_02959</name>
</gene>
<dbReference type="PANTHER" id="PTHR10890:SF3">
    <property type="entry name" value="CYSTEINE--TRNA LIGASE, CYTOPLASMIC"/>
    <property type="match status" value="1"/>
</dbReference>
<dbReference type="InterPro" id="IPR056411">
    <property type="entry name" value="CysS_C"/>
</dbReference>
<feature type="short sequence motif" description="'KMSKS' region" evidence="13">
    <location>
        <begin position="267"/>
        <end position="271"/>
    </location>
</feature>
<keyword evidence="5 13" id="KW-0436">Ligase</keyword>
<feature type="binding site" evidence="13">
    <location>
        <position position="29"/>
    </location>
    <ligand>
        <name>Zn(2+)</name>
        <dbReference type="ChEBI" id="CHEBI:29105"/>
    </ligand>
</feature>
<dbReference type="SMART" id="SM00840">
    <property type="entry name" value="DALR_2"/>
    <property type="match status" value="1"/>
</dbReference>
<proteinExistence type="inferred from homology"/>
<organism evidence="15 16">
    <name type="scientific">Sporolituus thermophilus DSM 23256</name>
    <dbReference type="NCBI Taxonomy" id="1123285"/>
    <lineage>
        <taxon>Bacteria</taxon>
        <taxon>Bacillati</taxon>
        <taxon>Bacillota</taxon>
        <taxon>Negativicutes</taxon>
        <taxon>Selenomonadales</taxon>
        <taxon>Sporomusaceae</taxon>
        <taxon>Sporolituus</taxon>
    </lineage>
</organism>
<dbReference type="GO" id="GO:0008270">
    <property type="term" value="F:zinc ion binding"/>
    <property type="evidence" value="ECO:0007669"/>
    <property type="project" value="UniProtKB-UniRule"/>
</dbReference>
<evidence type="ECO:0000256" key="8">
    <source>
        <dbReference type="ARBA" id="ARBA00022833"/>
    </source>
</evidence>
<dbReference type="InterPro" id="IPR015803">
    <property type="entry name" value="Cys-tRNA-ligase"/>
</dbReference>
<evidence type="ECO:0000256" key="7">
    <source>
        <dbReference type="ARBA" id="ARBA00022741"/>
    </source>
</evidence>
<evidence type="ECO:0000256" key="11">
    <source>
        <dbReference type="ARBA" id="ARBA00023146"/>
    </source>
</evidence>
<dbReference type="InterPro" id="IPR014729">
    <property type="entry name" value="Rossmann-like_a/b/a_fold"/>
</dbReference>
<name>A0A1G7PHE1_9FIRM</name>
<comment type="subunit">
    <text evidence="3 13">Monomer.</text>
</comment>
<evidence type="ECO:0000256" key="3">
    <source>
        <dbReference type="ARBA" id="ARBA00011245"/>
    </source>
</evidence>
<comment type="catalytic activity">
    <reaction evidence="12 13">
        <text>tRNA(Cys) + L-cysteine + ATP = L-cysteinyl-tRNA(Cys) + AMP + diphosphate</text>
        <dbReference type="Rhea" id="RHEA:17773"/>
        <dbReference type="Rhea" id="RHEA-COMP:9661"/>
        <dbReference type="Rhea" id="RHEA-COMP:9679"/>
        <dbReference type="ChEBI" id="CHEBI:30616"/>
        <dbReference type="ChEBI" id="CHEBI:33019"/>
        <dbReference type="ChEBI" id="CHEBI:35235"/>
        <dbReference type="ChEBI" id="CHEBI:78442"/>
        <dbReference type="ChEBI" id="CHEBI:78517"/>
        <dbReference type="ChEBI" id="CHEBI:456215"/>
        <dbReference type="EC" id="6.1.1.16"/>
    </reaction>
</comment>
<dbReference type="Pfam" id="PF01406">
    <property type="entry name" value="tRNA-synt_1e"/>
    <property type="match status" value="1"/>
</dbReference>
<evidence type="ECO:0000256" key="9">
    <source>
        <dbReference type="ARBA" id="ARBA00022840"/>
    </source>
</evidence>
<keyword evidence="16" id="KW-1185">Reference proteome</keyword>
<keyword evidence="6 13" id="KW-0479">Metal-binding</keyword>
<dbReference type="AlphaFoldDB" id="A0A1G7PHE1"/>
<feature type="binding site" evidence="13">
    <location>
        <position position="238"/>
    </location>
    <ligand>
        <name>Zn(2+)</name>
        <dbReference type="ChEBI" id="CHEBI:29105"/>
    </ligand>
</feature>
<dbReference type="GO" id="GO:0004817">
    <property type="term" value="F:cysteine-tRNA ligase activity"/>
    <property type="evidence" value="ECO:0007669"/>
    <property type="project" value="UniProtKB-UniRule"/>
</dbReference>
<dbReference type="InterPro" id="IPR009080">
    <property type="entry name" value="tRNAsynth_Ia_anticodon-bd"/>
</dbReference>
<feature type="short sequence motif" description="'HIGH' region" evidence="13">
    <location>
        <begin position="31"/>
        <end position="41"/>
    </location>
</feature>
<evidence type="ECO:0000256" key="10">
    <source>
        <dbReference type="ARBA" id="ARBA00022917"/>
    </source>
</evidence>
<keyword evidence="8 13" id="KW-0862">Zinc</keyword>
<dbReference type="PRINTS" id="PR00983">
    <property type="entry name" value="TRNASYNTHCYS"/>
</dbReference>
<evidence type="ECO:0000313" key="16">
    <source>
        <dbReference type="Proteomes" id="UP000243333"/>
    </source>
</evidence>
<evidence type="ECO:0000259" key="14">
    <source>
        <dbReference type="SMART" id="SM00840"/>
    </source>
</evidence>
<dbReference type="EC" id="6.1.1.16" evidence="13"/>
<dbReference type="OrthoDB" id="9815130at2"/>
<dbReference type="InterPro" id="IPR015273">
    <property type="entry name" value="Cys-tRNA-synt_Ia_DALR"/>
</dbReference>
<dbReference type="FunFam" id="3.40.50.620:FF:000009">
    <property type="entry name" value="Cysteine--tRNA ligase"/>
    <property type="match status" value="1"/>
</dbReference>
<comment type="subcellular location">
    <subcellularLocation>
        <location evidence="1 13">Cytoplasm</location>
    </subcellularLocation>
</comment>
<evidence type="ECO:0000256" key="6">
    <source>
        <dbReference type="ARBA" id="ARBA00022723"/>
    </source>
</evidence>
<dbReference type="Pfam" id="PF09190">
    <property type="entry name" value="DALR_2"/>
    <property type="match status" value="1"/>
</dbReference>
<dbReference type="HAMAP" id="MF_00041">
    <property type="entry name" value="Cys_tRNA_synth"/>
    <property type="match status" value="1"/>
</dbReference>